<dbReference type="Gene3D" id="3.40.50.410">
    <property type="entry name" value="von Willebrand factor, type A domain"/>
    <property type="match status" value="1"/>
</dbReference>
<evidence type="ECO:0000256" key="10">
    <source>
        <dbReference type="ARBA" id="ARBA00022806"/>
    </source>
</evidence>
<evidence type="ECO:0000256" key="12">
    <source>
        <dbReference type="ARBA" id="ARBA00022895"/>
    </source>
</evidence>
<dbReference type="SMART" id="SM00559">
    <property type="entry name" value="Ku78"/>
    <property type="match status" value="1"/>
</dbReference>
<comment type="caution">
    <text evidence="22">The sequence shown here is derived from an EMBL/GenBank/DDBJ whole genome shotgun (WGS) entry which is preliminary data.</text>
</comment>
<evidence type="ECO:0000256" key="18">
    <source>
        <dbReference type="ARBA" id="ARBA00031847"/>
    </source>
</evidence>
<evidence type="ECO:0000313" key="23">
    <source>
        <dbReference type="Proteomes" id="UP000838763"/>
    </source>
</evidence>
<evidence type="ECO:0000256" key="20">
    <source>
        <dbReference type="SAM" id="MobiDB-lite"/>
    </source>
</evidence>
<keyword evidence="15" id="KW-0234">DNA repair</keyword>
<dbReference type="GO" id="GO:0042162">
    <property type="term" value="F:telomeric DNA binding"/>
    <property type="evidence" value="ECO:0007669"/>
    <property type="project" value="InterPro"/>
</dbReference>
<keyword evidence="9" id="KW-0378">Hydrolase</keyword>
<dbReference type="InterPro" id="IPR024193">
    <property type="entry name" value="Ku80"/>
</dbReference>
<feature type="domain" description="VWFA" evidence="21">
    <location>
        <begin position="6"/>
        <end position="214"/>
    </location>
</feature>
<evidence type="ECO:0000256" key="7">
    <source>
        <dbReference type="ARBA" id="ARBA00022741"/>
    </source>
</evidence>
<evidence type="ECO:0000256" key="8">
    <source>
        <dbReference type="ARBA" id="ARBA00022763"/>
    </source>
</evidence>
<dbReference type="PROSITE" id="PS50234">
    <property type="entry name" value="VWFA"/>
    <property type="match status" value="1"/>
</dbReference>
<dbReference type="GO" id="GO:0006310">
    <property type="term" value="P:DNA recombination"/>
    <property type="evidence" value="ECO:0007669"/>
    <property type="project" value="UniProtKB-KW"/>
</dbReference>
<dbReference type="SUPFAM" id="SSF53300">
    <property type="entry name" value="vWA-like"/>
    <property type="match status" value="1"/>
</dbReference>
<comment type="function">
    <text evidence="17">Single-stranded DNA-dependent ATP-dependent helicase. Involved in non-homologous end joining (NHEJ) DNA double strand break repair. DNA-binding is sequence-independent but has a high affinity to nicks in double-stranded DNA and to the ends of duplex DNA. Binds to naturally occurring chromosomal ends, and therefore provides chromosomal end protection. Required also for telomere recombination to repair telomeric ends in the absence of telomerase. KU70, of the KU70/KU80 heterodimer, binds to the stem loop of TLC1, the RNA component of telomerase. Involved in telomere maintenance. Interacts with telomeric repeats and subtelomeric sequences thereby controlling telomere length and protecting against subtelomeric rearrangement. Maintains telomeric chromatin, which is involved in silencing the expression of genes located at the telomere. Required for mating-type switching.</text>
</comment>
<keyword evidence="16" id="KW-0539">Nucleus</keyword>
<dbReference type="EMBL" id="CALLCH030000003">
    <property type="protein sequence ID" value="CAI4211802.1"/>
    <property type="molecule type" value="Genomic_DNA"/>
</dbReference>
<dbReference type="Proteomes" id="UP000838763">
    <property type="component" value="Unassembled WGS sequence"/>
</dbReference>
<comment type="similarity">
    <text evidence="3">Belongs to the ku80 family.</text>
</comment>
<evidence type="ECO:0000256" key="17">
    <source>
        <dbReference type="ARBA" id="ARBA00024890"/>
    </source>
</evidence>
<dbReference type="OrthoDB" id="30826at2759"/>
<keyword evidence="8" id="KW-0227">DNA damage</keyword>
<evidence type="ECO:0000256" key="14">
    <source>
        <dbReference type="ARBA" id="ARBA00023172"/>
    </source>
</evidence>
<keyword evidence="11" id="KW-0067">ATP-binding</keyword>
<evidence type="ECO:0000256" key="11">
    <source>
        <dbReference type="ARBA" id="ARBA00022840"/>
    </source>
</evidence>
<dbReference type="CDD" id="cd00873">
    <property type="entry name" value="KU80"/>
    <property type="match status" value="1"/>
</dbReference>
<evidence type="ECO:0000256" key="2">
    <source>
        <dbReference type="ARBA" id="ARBA00004574"/>
    </source>
</evidence>
<dbReference type="InterPro" id="IPR016194">
    <property type="entry name" value="SPOC-like_C_dom_sf"/>
</dbReference>
<keyword evidence="7" id="KW-0547">Nucleotide-binding</keyword>
<evidence type="ECO:0000256" key="5">
    <source>
        <dbReference type="ARBA" id="ARBA00021792"/>
    </source>
</evidence>
<dbReference type="Gene3D" id="2.40.290.10">
    <property type="match status" value="1"/>
</dbReference>
<dbReference type="GO" id="GO:0003678">
    <property type="term" value="F:DNA helicase activity"/>
    <property type="evidence" value="ECO:0007669"/>
    <property type="project" value="UniProtKB-EC"/>
</dbReference>
<dbReference type="InterPro" id="IPR036494">
    <property type="entry name" value="Ku_C_sf"/>
</dbReference>
<dbReference type="GO" id="GO:0043564">
    <property type="term" value="C:Ku70:Ku80 complex"/>
    <property type="evidence" value="ECO:0007669"/>
    <property type="project" value="InterPro"/>
</dbReference>
<dbReference type="Gene3D" id="1.10.1600.10">
    <property type="match status" value="1"/>
</dbReference>
<dbReference type="PANTHER" id="PTHR12604:SF4">
    <property type="entry name" value="X-RAY REPAIR CROSS-COMPLEMENTING PROTEIN 5"/>
    <property type="match status" value="1"/>
</dbReference>
<reference evidence="22" key="1">
    <citation type="submission" date="2022-11" db="EMBL/GenBank/DDBJ databases">
        <authorList>
            <person name="Scott C."/>
            <person name="Bruce N."/>
        </authorList>
    </citation>
    <scope>NUCLEOTIDE SEQUENCE</scope>
</reference>
<accession>A0A9P1GWT9</accession>
<evidence type="ECO:0000256" key="9">
    <source>
        <dbReference type="ARBA" id="ARBA00022801"/>
    </source>
</evidence>
<dbReference type="GO" id="GO:0005524">
    <property type="term" value="F:ATP binding"/>
    <property type="evidence" value="ECO:0007669"/>
    <property type="project" value="UniProtKB-KW"/>
</dbReference>
<dbReference type="Pfam" id="PF02735">
    <property type="entry name" value="Ku"/>
    <property type="match status" value="1"/>
</dbReference>
<evidence type="ECO:0000256" key="1">
    <source>
        <dbReference type="ARBA" id="ARBA00004123"/>
    </source>
</evidence>
<dbReference type="GO" id="GO:0003690">
    <property type="term" value="F:double-stranded DNA binding"/>
    <property type="evidence" value="ECO:0007669"/>
    <property type="project" value="TreeGrafter"/>
</dbReference>
<comment type="catalytic activity">
    <reaction evidence="19">
        <text>ATP + H2O = ADP + phosphate + H(+)</text>
        <dbReference type="Rhea" id="RHEA:13065"/>
        <dbReference type="ChEBI" id="CHEBI:15377"/>
        <dbReference type="ChEBI" id="CHEBI:15378"/>
        <dbReference type="ChEBI" id="CHEBI:30616"/>
        <dbReference type="ChEBI" id="CHEBI:43474"/>
        <dbReference type="ChEBI" id="CHEBI:456216"/>
        <dbReference type="EC" id="3.6.4.12"/>
    </reaction>
</comment>
<evidence type="ECO:0000256" key="19">
    <source>
        <dbReference type="ARBA" id="ARBA00047995"/>
    </source>
</evidence>
<evidence type="ECO:0000256" key="15">
    <source>
        <dbReference type="ARBA" id="ARBA00023204"/>
    </source>
</evidence>
<evidence type="ECO:0000256" key="3">
    <source>
        <dbReference type="ARBA" id="ARBA00007726"/>
    </source>
</evidence>
<dbReference type="GO" id="GO:0003684">
    <property type="term" value="F:damaged DNA binding"/>
    <property type="evidence" value="ECO:0007669"/>
    <property type="project" value="InterPro"/>
</dbReference>
<sequence>MADKEAIVFIVDLGSTMTECNSGRTETDLDWSMRFVWDKISHIVSLNRKGLCVGVVGLRTEESNNFMGEDEGYEHISVLQGLGPMDMSSLKDLQKKVKPSSESMGDALSAVAIATHMITQFTKKLKYNRQIYLITDGLGPIDVDDNDLKDISAELNDNGISLVVLGVDFDDADYGVKEEDKPKIKAKNEKVLHRFVEMCGKGTFGTIAEAIDELDIPVVKLPRPYKSYEGTLALGDPEGGQAAVVIGVERYYKTHKATPISASTVVFKSETGESETMDGVEFGAVKQARTYKVNDPGAPGGKKDVEFESLAKGYEYGRTAVHISESEHNITKLETTKDFSFLGFLEQENVPLRAGNQHGRVQCDLPQKFDTEAQIALSSLVQAMHKAKAYAVARLIVKDGKEPLLVLLAPDIENNCLYDVPLPFAEDASPGKDLEQAMGDYVDAMDLSTYAEDEEGNPVEFMAIDEPFNPLIHRIKHAVKERAIHPDAPVPPIPKAKGRRQKEAVKPLSGLDVDALLDAAPAPGDASEGSDRKPISASNAIPDFRRALDSADQMRHIEDASKQMGRLFASSSLPTLAATKRIACLSTSGP</sequence>
<feature type="region of interest" description="Disordered" evidence="20">
    <location>
        <begin position="519"/>
        <end position="541"/>
    </location>
</feature>
<dbReference type="InterPro" id="IPR005161">
    <property type="entry name" value="Ku_N"/>
</dbReference>
<dbReference type="SUPFAM" id="SSF100939">
    <property type="entry name" value="SPOC domain-like"/>
    <property type="match status" value="1"/>
</dbReference>
<dbReference type="EC" id="3.6.4.12" evidence="4"/>
<dbReference type="GO" id="GO:0000723">
    <property type="term" value="P:telomere maintenance"/>
    <property type="evidence" value="ECO:0007669"/>
    <property type="project" value="InterPro"/>
</dbReference>
<dbReference type="InterPro" id="IPR006164">
    <property type="entry name" value="DNA_bd_Ku70/Ku80"/>
</dbReference>
<evidence type="ECO:0000256" key="16">
    <source>
        <dbReference type="ARBA" id="ARBA00023242"/>
    </source>
</evidence>
<comment type="subcellular location">
    <subcellularLocation>
        <location evidence="2">Chromosome</location>
        <location evidence="2">Telomere</location>
    </subcellularLocation>
    <subcellularLocation>
        <location evidence="1">Nucleus</location>
    </subcellularLocation>
</comment>
<keyword evidence="12" id="KW-0779">Telomere</keyword>
<dbReference type="InterPro" id="IPR002035">
    <property type="entry name" value="VWF_A"/>
</dbReference>
<dbReference type="InterPro" id="IPR036465">
    <property type="entry name" value="vWFA_dom_sf"/>
</dbReference>
<dbReference type="GO" id="GO:0016787">
    <property type="term" value="F:hydrolase activity"/>
    <property type="evidence" value="ECO:0007669"/>
    <property type="project" value="UniProtKB-KW"/>
</dbReference>
<dbReference type="PANTHER" id="PTHR12604">
    <property type="entry name" value="KU AUTOANTIGEN DNA HELICASE"/>
    <property type="match status" value="1"/>
</dbReference>
<keyword evidence="6" id="KW-0158">Chromosome</keyword>
<name>A0A9P1GWT9_9PEZI</name>
<dbReference type="AlphaFoldDB" id="A0A9P1GWT9"/>
<keyword evidence="23" id="KW-1185">Reference proteome</keyword>
<dbReference type="GO" id="GO:0006303">
    <property type="term" value="P:double-strand break repair via nonhomologous end joining"/>
    <property type="evidence" value="ECO:0007669"/>
    <property type="project" value="InterPro"/>
</dbReference>
<evidence type="ECO:0000256" key="4">
    <source>
        <dbReference type="ARBA" id="ARBA00012551"/>
    </source>
</evidence>
<keyword evidence="10" id="KW-0347">Helicase</keyword>
<keyword evidence="13" id="KW-0238">DNA-binding</keyword>
<evidence type="ECO:0000259" key="21">
    <source>
        <dbReference type="PROSITE" id="PS50234"/>
    </source>
</evidence>
<dbReference type="FunFam" id="3.40.50.410:FF:000073">
    <property type="entry name" value="ATP-dependent DNA helicase II subunit 2"/>
    <property type="match status" value="1"/>
</dbReference>
<evidence type="ECO:0000256" key="13">
    <source>
        <dbReference type="ARBA" id="ARBA00023125"/>
    </source>
</evidence>
<dbReference type="Pfam" id="PF03731">
    <property type="entry name" value="Ku_N"/>
    <property type="match status" value="1"/>
</dbReference>
<keyword evidence="14" id="KW-0233">DNA recombination</keyword>
<evidence type="ECO:0000256" key="6">
    <source>
        <dbReference type="ARBA" id="ARBA00022454"/>
    </source>
</evidence>
<proteinExistence type="inferred from homology"/>
<dbReference type="SUPFAM" id="SSF101420">
    <property type="entry name" value="C-terminal domain of Ku80"/>
    <property type="match status" value="1"/>
</dbReference>
<feature type="region of interest" description="Disordered" evidence="20">
    <location>
        <begin position="483"/>
        <end position="507"/>
    </location>
</feature>
<gene>
    <name evidence="22" type="ORF">PPNO1_LOCUS1576</name>
</gene>
<organism evidence="22 23">
    <name type="scientific">Parascedosporium putredinis</name>
    <dbReference type="NCBI Taxonomy" id="1442378"/>
    <lineage>
        <taxon>Eukaryota</taxon>
        <taxon>Fungi</taxon>
        <taxon>Dikarya</taxon>
        <taxon>Ascomycota</taxon>
        <taxon>Pezizomycotina</taxon>
        <taxon>Sordariomycetes</taxon>
        <taxon>Hypocreomycetidae</taxon>
        <taxon>Microascales</taxon>
        <taxon>Microascaceae</taxon>
        <taxon>Parascedosporium</taxon>
    </lineage>
</organism>
<dbReference type="GO" id="GO:0000781">
    <property type="term" value="C:chromosome, telomeric region"/>
    <property type="evidence" value="ECO:0007669"/>
    <property type="project" value="UniProtKB-SubCell"/>
</dbReference>
<evidence type="ECO:0000313" key="22">
    <source>
        <dbReference type="EMBL" id="CAI4211802.1"/>
    </source>
</evidence>
<protein>
    <recommendedName>
        <fullName evidence="5">ATP-dependent DNA helicase II subunit 2</fullName>
        <ecNumber evidence="4">3.6.4.12</ecNumber>
    </recommendedName>
    <alternativeName>
        <fullName evidence="18">ATP-dependent DNA helicase II subunit Ku80</fullName>
    </alternativeName>
</protein>